<reference evidence="4 5" key="1">
    <citation type="submission" date="2021-10" db="EMBL/GenBank/DDBJ databases">
        <title>Anaerobic single-cell dispensing facilitates the cultivation of human gut bacteria.</title>
        <authorList>
            <person name="Afrizal A."/>
        </authorList>
    </citation>
    <scope>NUCLEOTIDE SEQUENCE [LARGE SCALE GENOMIC DNA]</scope>
    <source>
        <strain evidence="4 5">CLA-AA-H232</strain>
    </source>
</reference>
<dbReference type="EMBL" id="JAJEQM010000023">
    <property type="protein sequence ID" value="MCC2211697.1"/>
    <property type="molecule type" value="Genomic_DNA"/>
</dbReference>
<sequence>MISDFRGEYAFLSNFADSPLYYKGLKFANAEAAFQAQKATDLQTKESFCSMRAIVAKKTGKKIELISDWEKVKLSVMFEVVFAKFSQNEELKQKLLATGNEELVEGNNWGDTFWGMVNEVGENHLGKILVKVRTALRITELLATDLRKM</sequence>
<organism evidence="4 5">
    <name type="scientific">Hominilimicola fabiformis</name>
    <dbReference type="NCBI Taxonomy" id="2885356"/>
    <lineage>
        <taxon>Bacteria</taxon>
        <taxon>Bacillati</taxon>
        <taxon>Bacillota</taxon>
        <taxon>Clostridia</taxon>
        <taxon>Eubacteriales</taxon>
        <taxon>Oscillospiraceae</taxon>
        <taxon>Hominilimicola</taxon>
    </lineage>
</organism>
<evidence type="ECO:0000259" key="3">
    <source>
        <dbReference type="Pfam" id="PF08719"/>
    </source>
</evidence>
<proteinExistence type="predicted"/>
<dbReference type="SUPFAM" id="SSF143990">
    <property type="entry name" value="YbiA-like"/>
    <property type="match status" value="1"/>
</dbReference>
<gene>
    <name evidence="4" type="ORF">LKE05_12990</name>
</gene>
<dbReference type="InterPro" id="IPR037238">
    <property type="entry name" value="YbiA-like_sf"/>
</dbReference>
<dbReference type="InterPro" id="IPR012816">
    <property type="entry name" value="NADAR"/>
</dbReference>
<dbReference type="CDD" id="cd15457">
    <property type="entry name" value="NADAR"/>
    <property type="match status" value="1"/>
</dbReference>
<comment type="catalytic activity">
    <reaction evidence="1">
        <text>5-amino-6-(5-phospho-D-ribosylamino)uracil + H2O = 5,6-diaminouracil + D-ribose 5-phosphate</text>
        <dbReference type="Rhea" id="RHEA:55020"/>
        <dbReference type="ChEBI" id="CHEBI:15377"/>
        <dbReference type="ChEBI" id="CHEBI:46252"/>
        <dbReference type="ChEBI" id="CHEBI:58453"/>
        <dbReference type="ChEBI" id="CHEBI:78346"/>
    </reaction>
</comment>
<feature type="domain" description="NADAR" evidence="3">
    <location>
        <begin position="8"/>
        <end position="137"/>
    </location>
</feature>
<dbReference type="Pfam" id="PF08719">
    <property type="entry name" value="NADAR"/>
    <property type="match status" value="1"/>
</dbReference>
<comment type="caution">
    <text evidence="4">The sequence shown here is derived from an EMBL/GenBank/DDBJ whole genome shotgun (WGS) entry which is preliminary data.</text>
</comment>
<evidence type="ECO:0000256" key="1">
    <source>
        <dbReference type="ARBA" id="ARBA00000022"/>
    </source>
</evidence>
<comment type="catalytic activity">
    <reaction evidence="2">
        <text>2,5-diamino-6-hydroxy-4-(5-phosphoribosylamino)-pyrimidine + H2O = 2,5,6-triamino-4-hydroxypyrimidine + D-ribose 5-phosphate</text>
        <dbReference type="Rhea" id="RHEA:23436"/>
        <dbReference type="ChEBI" id="CHEBI:15377"/>
        <dbReference type="ChEBI" id="CHEBI:58614"/>
        <dbReference type="ChEBI" id="CHEBI:78346"/>
        <dbReference type="ChEBI" id="CHEBI:137796"/>
    </reaction>
</comment>
<evidence type="ECO:0000313" key="4">
    <source>
        <dbReference type="EMBL" id="MCC2211697.1"/>
    </source>
</evidence>
<dbReference type="RefSeq" id="WP_308457126.1">
    <property type="nucleotide sequence ID" value="NZ_JAJEQM010000023.1"/>
</dbReference>
<keyword evidence="5" id="KW-1185">Reference proteome</keyword>
<name>A0AAE3E1C4_9FIRM</name>
<dbReference type="Gene3D" id="1.10.357.40">
    <property type="entry name" value="YbiA-like"/>
    <property type="match status" value="1"/>
</dbReference>
<protein>
    <submittedName>
        <fullName evidence="4">NADAR family protein</fullName>
    </submittedName>
</protein>
<dbReference type="Proteomes" id="UP001198242">
    <property type="component" value="Unassembled WGS sequence"/>
</dbReference>
<evidence type="ECO:0000313" key="5">
    <source>
        <dbReference type="Proteomes" id="UP001198242"/>
    </source>
</evidence>
<accession>A0AAE3E1C4</accession>
<evidence type="ECO:0000256" key="2">
    <source>
        <dbReference type="ARBA" id="ARBA00000751"/>
    </source>
</evidence>
<dbReference type="AlphaFoldDB" id="A0AAE3E1C4"/>
<dbReference type="NCBIfam" id="TIGR02464">
    <property type="entry name" value="ribofla_fusion"/>
    <property type="match status" value="1"/>
</dbReference>